<evidence type="ECO:0000256" key="1">
    <source>
        <dbReference type="SAM" id="MobiDB-lite"/>
    </source>
</evidence>
<dbReference type="AlphaFoldDB" id="A0A182UWG7"/>
<evidence type="ECO:0000313" key="2">
    <source>
        <dbReference type="EnsemblMetazoa" id="AMEM004835-PA"/>
    </source>
</evidence>
<evidence type="ECO:0000313" key="3">
    <source>
        <dbReference type="Proteomes" id="UP000075903"/>
    </source>
</evidence>
<dbReference type="Proteomes" id="UP000075903">
    <property type="component" value="Unassembled WGS sequence"/>
</dbReference>
<dbReference type="VEuPathDB" id="VectorBase:AMEM004835"/>
<feature type="compositionally biased region" description="Low complexity" evidence="1">
    <location>
        <begin position="116"/>
        <end position="134"/>
    </location>
</feature>
<feature type="region of interest" description="Disordered" evidence="1">
    <location>
        <begin position="116"/>
        <end position="138"/>
    </location>
</feature>
<sequence length="231" mass="24820">MTRSTQCWLHGGCCSSTSRLCESTHTNSSALVTFVLTVSSELYRPSRRTGSELSEPALRLLYVEVDVCERIVSCWMAILMSSSPPPAHGILAGVARCRDREWFELARDRALRLVTPAASRSSGSGPSGPPARLGPTPPGELLPCPVSDMLACPDDRFSSDELWHSFTRCRPRKSCVPLLALPVPVPPPAAELEPLCAGLLARPMLLWLLDVLGGELTCPFATAVPEGLLGG</sequence>
<name>A0A182UWG7_ANOME</name>
<protein>
    <submittedName>
        <fullName evidence="2">Uncharacterized protein</fullName>
    </submittedName>
</protein>
<dbReference type="EnsemblMetazoa" id="AMEM004835-RA">
    <property type="protein sequence ID" value="AMEM004835-PA"/>
    <property type="gene ID" value="AMEM004835"/>
</dbReference>
<proteinExistence type="predicted"/>
<reference evidence="2" key="1">
    <citation type="submission" date="2020-05" db="UniProtKB">
        <authorList>
            <consortium name="EnsemblMetazoa"/>
        </authorList>
    </citation>
    <scope>IDENTIFICATION</scope>
    <source>
        <strain evidence="2">MAF</strain>
    </source>
</reference>
<keyword evidence="3" id="KW-1185">Reference proteome</keyword>
<organism evidence="2 3">
    <name type="scientific">Anopheles merus</name>
    <name type="common">Mosquito</name>
    <dbReference type="NCBI Taxonomy" id="30066"/>
    <lineage>
        <taxon>Eukaryota</taxon>
        <taxon>Metazoa</taxon>
        <taxon>Ecdysozoa</taxon>
        <taxon>Arthropoda</taxon>
        <taxon>Hexapoda</taxon>
        <taxon>Insecta</taxon>
        <taxon>Pterygota</taxon>
        <taxon>Neoptera</taxon>
        <taxon>Endopterygota</taxon>
        <taxon>Diptera</taxon>
        <taxon>Nematocera</taxon>
        <taxon>Culicoidea</taxon>
        <taxon>Culicidae</taxon>
        <taxon>Anophelinae</taxon>
        <taxon>Anopheles</taxon>
    </lineage>
</organism>
<accession>A0A182UWG7</accession>